<name>A0AAU9SZ99_THLAR</name>
<evidence type="ECO:0000256" key="1">
    <source>
        <dbReference type="ARBA" id="ARBA00004141"/>
    </source>
</evidence>
<evidence type="ECO:0000256" key="3">
    <source>
        <dbReference type="ARBA" id="ARBA00022989"/>
    </source>
</evidence>
<reference evidence="8 9" key="1">
    <citation type="submission" date="2022-03" db="EMBL/GenBank/DDBJ databases">
        <authorList>
            <person name="Nunn A."/>
            <person name="Chopra R."/>
            <person name="Nunn A."/>
            <person name="Contreras Garrido A."/>
        </authorList>
    </citation>
    <scope>NUCLEOTIDE SEQUENCE [LARGE SCALE GENOMIC DNA]</scope>
</reference>
<comment type="subcellular location">
    <subcellularLocation>
        <location evidence="1">Membrane</location>
        <topology evidence="1">Multi-pass membrane protein</topology>
    </subcellularLocation>
</comment>
<sequence length="557" mass="62699">MPETNMAITSLLVVLKFLMILFSAGWVLLWLLKPTEVWTRKWKEAEESATATVFGYNGLNFAVYTFPVIALAMAGIIYLELTRKEPRSRQTRSPAKALSNPLIVNSYLGVISAIEILTVLLFILSLAWTFYSRVSNDFNKMVPMKNLKLNTWQYKSYRVSISGSLPSTASSAYSEGLAIFQLLGVQFEASVRYHVWLGTTMILFAFLHGAGNIFMWGKTGRIYLAGEITLVTGLVIWITSLPQIRRKKFEVFYYTHHLYIVFLLFFLFHGGDRHFYTVFAGIFLFSLDKLFRIIQSRPETCIVAARIFPCKAIELILPKDPRLVYTPTSTIFIKIPSISTLQWHSFSISSSSNIDEHTMSVIIRCDGWWTSSLYSLVQAGPGSHDKQMKCLPVAVEGPYGPASLDFLRYDSLLLIAGGIGITPLLSILHEIDSIRNGSIGRFPAQVQLIYVVKKSQDICLLDSVLPLLLKQASEQFHPKVKVFVTQEQSSATKGEILDEFSRIETTNFDRQYSNYAPQKIGNSLFVAAIVGFSSIMFIILLSLLQPCFSSHGQEEGL</sequence>
<proteinExistence type="predicted"/>
<feature type="transmembrane region" description="Helical" evidence="6">
    <location>
        <begin position="12"/>
        <end position="32"/>
    </location>
</feature>
<dbReference type="SUPFAM" id="SSF52343">
    <property type="entry name" value="Ferredoxin reductase-like, C-terminal NADP-linked domain"/>
    <property type="match status" value="1"/>
</dbReference>
<keyword evidence="9" id="KW-1185">Reference proteome</keyword>
<keyword evidence="4" id="KW-0560">Oxidoreductase</keyword>
<dbReference type="AlphaFoldDB" id="A0AAU9SZ99"/>
<dbReference type="InterPro" id="IPR039261">
    <property type="entry name" value="FNR_nucleotide-bd"/>
</dbReference>
<feature type="transmembrane region" description="Helical" evidence="6">
    <location>
        <begin position="251"/>
        <end position="268"/>
    </location>
</feature>
<protein>
    <recommendedName>
        <fullName evidence="7">FAD-binding FR-type domain-containing protein</fullName>
    </recommendedName>
</protein>
<dbReference type="Pfam" id="PF01794">
    <property type="entry name" value="Ferric_reduct"/>
    <property type="match status" value="1"/>
</dbReference>
<comment type="caution">
    <text evidence="8">The sequence shown here is derived from an EMBL/GenBank/DDBJ whole genome shotgun (WGS) entry which is preliminary data.</text>
</comment>
<dbReference type="InterPro" id="IPR050369">
    <property type="entry name" value="RBOH/FRE"/>
</dbReference>
<gene>
    <name evidence="8" type="ORF">TAV2_LOCUS22402</name>
</gene>
<feature type="transmembrane region" description="Helical" evidence="6">
    <location>
        <begin position="524"/>
        <end position="544"/>
    </location>
</feature>
<dbReference type="InterPro" id="IPR013130">
    <property type="entry name" value="Fe3_Rdtase_TM_dom"/>
</dbReference>
<dbReference type="SUPFAM" id="SSF63380">
    <property type="entry name" value="Riboflavin synthase domain-like"/>
    <property type="match status" value="1"/>
</dbReference>
<dbReference type="Gene3D" id="3.40.50.80">
    <property type="entry name" value="Nucleotide-binding domain of ferredoxin-NADP reductase (FNR) module"/>
    <property type="match status" value="1"/>
</dbReference>
<dbReference type="Pfam" id="PF08030">
    <property type="entry name" value="NAD_binding_6"/>
    <property type="match status" value="1"/>
</dbReference>
<dbReference type="InterPro" id="IPR017927">
    <property type="entry name" value="FAD-bd_FR_type"/>
</dbReference>
<dbReference type="EMBL" id="CAJVSB020000870">
    <property type="protein sequence ID" value="CAH2075704.1"/>
    <property type="molecule type" value="Genomic_DNA"/>
</dbReference>
<feature type="domain" description="FAD-binding FR-type" evidence="7">
    <location>
        <begin position="286"/>
        <end position="405"/>
    </location>
</feature>
<dbReference type="InterPro" id="IPR013121">
    <property type="entry name" value="Fe_red_NAD-bd_6"/>
</dbReference>
<evidence type="ECO:0000256" key="4">
    <source>
        <dbReference type="ARBA" id="ARBA00023002"/>
    </source>
</evidence>
<feature type="transmembrane region" description="Helical" evidence="6">
    <location>
        <begin position="195"/>
        <end position="216"/>
    </location>
</feature>
<evidence type="ECO:0000256" key="6">
    <source>
        <dbReference type="SAM" id="Phobius"/>
    </source>
</evidence>
<organism evidence="8 9">
    <name type="scientific">Thlaspi arvense</name>
    <name type="common">Field penny-cress</name>
    <dbReference type="NCBI Taxonomy" id="13288"/>
    <lineage>
        <taxon>Eukaryota</taxon>
        <taxon>Viridiplantae</taxon>
        <taxon>Streptophyta</taxon>
        <taxon>Embryophyta</taxon>
        <taxon>Tracheophyta</taxon>
        <taxon>Spermatophyta</taxon>
        <taxon>Magnoliopsida</taxon>
        <taxon>eudicotyledons</taxon>
        <taxon>Gunneridae</taxon>
        <taxon>Pentapetalae</taxon>
        <taxon>rosids</taxon>
        <taxon>malvids</taxon>
        <taxon>Brassicales</taxon>
        <taxon>Brassicaceae</taxon>
        <taxon>Thlaspideae</taxon>
        <taxon>Thlaspi</taxon>
    </lineage>
</organism>
<dbReference type="PANTHER" id="PTHR11972:SF155">
    <property type="entry name" value="FERRIC REDUCTION OXIDASE 8, MITOCHONDRIAL"/>
    <property type="match status" value="1"/>
</dbReference>
<evidence type="ECO:0000313" key="9">
    <source>
        <dbReference type="Proteomes" id="UP000836841"/>
    </source>
</evidence>
<keyword evidence="2 6" id="KW-0812">Transmembrane</keyword>
<evidence type="ECO:0000256" key="2">
    <source>
        <dbReference type="ARBA" id="ARBA00022692"/>
    </source>
</evidence>
<dbReference type="SFLD" id="SFLDS00052">
    <property type="entry name" value="Ferric_Reductase_Domain"/>
    <property type="match status" value="1"/>
</dbReference>
<evidence type="ECO:0000259" key="7">
    <source>
        <dbReference type="PROSITE" id="PS51384"/>
    </source>
</evidence>
<feature type="transmembrane region" description="Helical" evidence="6">
    <location>
        <begin position="222"/>
        <end position="239"/>
    </location>
</feature>
<dbReference type="GO" id="GO:0005886">
    <property type="term" value="C:plasma membrane"/>
    <property type="evidence" value="ECO:0007669"/>
    <property type="project" value="TreeGrafter"/>
</dbReference>
<dbReference type="InterPro" id="IPR013112">
    <property type="entry name" value="FAD-bd_8"/>
</dbReference>
<accession>A0AAU9SZ99</accession>
<feature type="transmembrane region" description="Helical" evidence="6">
    <location>
        <begin position="102"/>
        <end position="131"/>
    </location>
</feature>
<dbReference type="SFLD" id="SFLDG01168">
    <property type="entry name" value="Ferric_reductase_subgroup_(FRE"/>
    <property type="match status" value="1"/>
</dbReference>
<keyword evidence="3 6" id="KW-1133">Transmembrane helix</keyword>
<dbReference type="CDD" id="cd06186">
    <property type="entry name" value="NOX_Duox_like_FAD_NADP"/>
    <property type="match status" value="1"/>
</dbReference>
<feature type="transmembrane region" description="Helical" evidence="6">
    <location>
        <begin position="61"/>
        <end position="81"/>
    </location>
</feature>
<keyword evidence="5 6" id="KW-0472">Membrane</keyword>
<evidence type="ECO:0000313" key="8">
    <source>
        <dbReference type="EMBL" id="CAH2075704.1"/>
    </source>
</evidence>
<dbReference type="Proteomes" id="UP000836841">
    <property type="component" value="Unassembled WGS sequence"/>
</dbReference>
<evidence type="ECO:0000256" key="5">
    <source>
        <dbReference type="ARBA" id="ARBA00023136"/>
    </source>
</evidence>
<dbReference type="Pfam" id="PF08022">
    <property type="entry name" value="FAD_binding_8"/>
    <property type="match status" value="1"/>
</dbReference>
<dbReference type="InterPro" id="IPR017938">
    <property type="entry name" value="Riboflavin_synthase-like_b-brl"/>
</dbReference>
<dbReference type="PANTHER" id="PTHR11972">
    <property type="entry name" value="NADPH OXIDASE"/>
    <property type="match status" value="1"/>
</dbReference>
<dbReference type="GO" id="GO:0000293">
    <property type="term" value="F:ferric-chelate reductase activity"/>
    <property type="evidence" value="ECO:0007669"/>
    <property type="project" value="TreeGrafter"/>
</dbReference>
<dbReference type="PROSITE" id="PS51384">
    <property type="entry name" value="FAD_FR"/>
    <property type="match status" value="1"/>
</dbReference>